<feature type="compositionally biased region" description="Polar residues" evidence="1">
    <location>
        <begin position="8"/>
        <end position="21"/>
    </location>
</feature>
<dbReference type="Proteomes" id="UP000185936">
    <property type="component" value="Unassembled WGS sequence"/>
</dbReference>
<sequence>MIHHRFTNPMTSQLIQNSSDSTTDRTDNERFPYEGDRSGYSLPTPTARGVLRPTETAGAIGAAGSLSCPACDSETTNGAGLFTCTDCSWSGTLR</sequence>
<protein>
    <submittedName>
        <fullName evidence="2">Uncharacterized protein</fullName>
    </submittedName>
</protein>
<organism evidence="2 3">
    <name type="scientific">Natronorubrum thiooxidans</name>
    <dbReference type="NCBI Taxonomy" id="308853"/>
    <lineage>
        <taxon>Archaea</taxon>
        <taxon>Methanobacteriati</taxon>
        <taxon>Methanobacteriota</taxon>
        <taxon>Stenosarchaea group</taxon>
        <taxon>Halobacteria</taxon>
        <taxon>Halobacteriales</taxon>
        <taxon>Natrialbaceae</taxon>
        <taxon>Natronorubrum</taxon>
    </lineage>
</organism>
<proteinExistence type="predicted"/>
<evidence type="ECO:0000313" key="2">
    <source>
        <dbReference type="EMBL" id="SIR62517.1"/>
    </source>
</evidence>
<feature type="region of interest" description="Disordered" evidence="1">
    <location>
        <begin position="1"/>
        <end position="49"/>
    </location>
</feature>
<gene>
    <name evidence="2" type="ORF">SAMN05421752_101334</name>
</gene>
<accession>A0A1N7CGC7</accession>
<name>A0A1N7CGC7_9EURY</name>
<dbReference type="EMBL" id="FTNR01000001">
    <property type="protein sequence ID" value="SIR62517.1"/>
    <property type="molecule type" value="Genomic_DNA"/>
</dbReference>
<evidence type="ECO:0000313" key="3">
    <source>
        <dbReference type="Proteomes" id="UP000185936"/>
    </source>
</evidence>
<evidence type="ECO:0000256" key="1">
    <source>
        <dbReference type="SAM" id="MobiDB-lite"/>
    </source>
</evidence>
<dbReference type="AlphaFoldDB" id="A0A1N7CGC7"/>
<reference evidence="3" key="1">
    <citation type="submission" date="2017-01" db="EMBL/GenBank/DDBJ databases">
        <authorList>
            <person name="Varghese N."/>
            <person name="Submissions S."/>
        </authorList>
    </citation>
    <scope>NUCLEOTIDE SEQUENCE [LARGE SCALE GENOMIC DNA]</scope>
    <source>
        <strain evidence="3">type strain: HArc-</strain>
    </source>
</reference>
<keyword evidence="3" id="KW-1185">Reference proteome</keyword>
<feature type="compositionally biased region" description="Basic and acidic residues" evidence="1">
    <location>
        <begin position="22"/>
        <end position="37"/>
    </location>
</feature>